<dbReference type="SUPFAM" id="SSF52172">
    <property type="entry name" value="CheY-like"/>
    <property type="match status" value="1"/>
</dbReference>
<evidence type="ECO:0000256" key="2">
    <source>
        <dbReference type="ARBA" id="ARBA00023125"/>
    </source>
</evidence>
<dbReference type="PROSITE" id="PS50043">
    <property type="entry name" value="HTH_LUXR_2"/>
    <property type="match status" value="1"/>
</dbReference>
<dbReference type="SMART" id="SM00421">
    <property type="entry name" value="HTH_LUXR"/>
    <property type="match status" value="1"/>
</dbReference>
<dbReference type="EMBL" id="RBIL01000001">
    <property type="protein sequence ID" value="RKQ93470.1"/>
    <property type="molecule type" value="Genomic_DNA"/>
</dbReference>
<dbReference type="PROSITE" id="PS00622">
    <property type="entry name" value="HTH_LUXR_1"/>
    <property type="match status" value="1"/>
</dbReference>
<evidence type="ECO:0000256" key="1">
    <source>
        <dbReference type="ARBA" id="ARBA00022553"/>
    </source>
</evidence>
<keyword evidence="7" id="KW-1185">Reference proteome</keyword>
<evidence type="ECO:0000259" key="4">
    <source>
        <dbReference type="PROSITE" id="PS50043"/>
    </source>
</evidence>
<dbReference type="PRINTS" id="PR00038">
    <property type="entry name" value="HTHLUXR"/>
</dbReference>
<dbReference type="InterPro" id="IPR039420">
    <property type="entry name" value="WalR-like"/>
</dbReference>
<dbReference type="PANTHER" id="PTHR43214">
    <property type="entry name" value="TWO-COMPONENT RESPONSE REGULATOR"/>
    <property type="match status" value="1"/>
</dbReference>
<protein>
    <submittedName>
        <fullName evidence="6">LuxR family two component transcriptional regulator</fullName>
    </submittedName>
</protein>
<keyword evidence="2" id="KW-0238">DNA-binding</keyword>
<dbReference type="SUPFAM" id="SSF46894">
    <property type="entry name" value="C-terminal effector domain of the bipartite response regulators"/>
    <property type="match status" value="1"/>
</dbReference>
<dbReference type="InterPro" id="IPR011006">
    <property type="entry name" value="CheY-like_superfamily"/>
</dbReference>
<accession>A0A660LHL9</accession>
<dbReference type="RefSeq" id="WP_121251621.1">
    <property type="nucleotide sequence ID" value="NZ_RBIL01000001.1"/>
</dbReference>
<dbReference type="InterPro" id="IPR058245">
    <property type="entry name" value="NreC/VraR/RcsB-like_REC"/>
</dbReference>
<dbReference type="Proteomes" id="UP000278962">
    <property type="component" value="Unassembled WGS sequence"/>
</dbReference>
<comment type="caution">
    <text evidence="6">The sequence shown here is derived from an EMBL/GenBank/DDBJ whole genome shotgun (WGS) entry which is preliminary data.</text>
</comment>
<dbReference type="SMART" id="SM00448">
    <property type="entry name" value="REC"/>
    <property type="match status" value="1"/>
</dbReference>
<dbReference type="InterPro" id="IPR001789">
    <property type="entry name" value="Sig_transdc_resp-reg_receiver"/>
</dbReference>
<sequence>MIRVLLADDHAVVRQGLRTFLDLQDDIEVVAEAGDGEVAVDAAQRTDPDVILLDLVMPRLDGVGALKRLRGGRARVIVLTSFGDDDKLFAALRAGAAGYLLKDVEPAELVQAIRSAHSGNAPLSPTIATRVVEEIAAGGGAPAQVDDLTPRERDVLVLIAKGRSNKAIALDLGVAEKTVKTHVSHILGKLDLTDRTQAALYAVRHGLVPET</sequence>
<organism evidence="6 7">
    <name type="scientific">Solirubrobacter pauli</name>
    <dbReference type="NCBI Taxonomy" id="166793"/>
    <lineage>
        <taxon>Bacteria</taxon>
        <taxon>Bacillati</taxon>
        <taxon>Actinomycetota</taxon>
        <taxon>Thermoleophilia</taxon>
        <taxon>Solirubrobacterales</taxon>
        <taxon>Solirubrobacteraceae</taxon>
        <taxon>Solirubrobacter</taxon>
    </lineage>
</organism>
<evidence type="ECO:0000259" key="5">
    <source>
        <dbReference type="PROSITE" id="PS50110"/>
    </source>
</evidence>
<evidence type="ECO:0000256" key="3">
    <source>
        <dbReference type="PROSITE-ProRule" id="PRU00169"/>
    </source>
</evidence>
<evidence type="ECO:0000313" key="6">
    <source>
        <dbReference type="EMBL" id="RKQ93470.1"/>
    </source>
</evidence>
<proteinExistence type="predicted"/>
<dbReference type="Pfam" id="PF00072">
    <property type="entry name" value="Response_reg"/>
    <property type="match status" value="1"/>
</dbReference>
<name>A0A660LHL9_9ACTN</name>
<dbReference type="CDD" id="cd06170">
    <property type="entry name" value="LuxR_C_like"/>
    <property type="match status" value="1"/>
</dbReference>
<dbReference type="InterPro" id="IPR016032">
    <property type="entry name" value="Sig_transdc_resp-reg_C-effctor"/>
</dbReference>
<dbReference type="GO" id="GO:0003677">
    <property type="term" value="F:DNA binding"/>
    <property type="evidence" value="ECO:0007669"/>
    <property type="project" value="UniProtKB-KW"/>
</dbReference>
<dbReference type="PANTHER" id="PTHR43214:SF43">
    <property type="entry name" value="TWO-COMPONENT RESPONSE REGULATOR"/>
    <property type="match status" value="1"/>
</dbReference>
<reference evidence="6 7" key="1">
    <citation type="submission" date="2018-10" db="EMBL/GenBank/DDBJ databases">
        <title>Genomic Encyclopedia of Archaeal and Bacterial Type Strains, Phase II (KMG-II): from individual species to whole genera.</title>
        <authorList>
            <person name="Goeker M."/>
        </authorList>
    </citation>
    <scope>NUCLEOTIDE SEQUENCE [LARGE SCALE GENOMIC DNA]</scope>
    <source>
        <strain evidence="6 7">DSM 14954</strain>
    </source>
</reference>
<keyword evidence="1 3" id="KW-0597">Phosphoprotein</keyword>
<dbReference type="OrthoDB" id="9808843at2"/>
<dbReference type="GO" id="GO:0006355">
    <property type="term" value="P:regulation of DNA-templated transcription"/>
    <property type="evidence" value="ECO:0007669"/>
    <property type="project" value="InterPro"/>
</dbReference>
<feature type="modified residue" description="4-aspartylphosphate" evidence="3">
    <location>
        <position position="54"/>
    </location>
</feature>
<dbReference type="Pfam" id="PF00196">
    <property type="entry name" value="GerE"/>
    <property type="match status" value="1"/>
</dbReference>
<evidence type="ECO:0000313" key="7">
    <source>
        <dbReference type="Proteomes" id="UP000278962"/>
    </source>
</evidence>
<feature type="domain" description="HTH luxR-type" evidence="4">
    <location>
        <begin position="141"/>
        <end position="206"/>
    </location>
</feature>
<dbReference type="GO" id="GO:0000160">
    <property type="term" value="P:phosphorelay signal transduction system"/>
    <property type="evidence" value="ECO:0007669"/>
    <property type="project" value="InterPro"/>
</dbReference>
<dbReference type="InterPro" id="IPR000792">
    <property type="entry name" value="Tscrpt_reg_LuxR_C"/>
</dbReference>
<feature type="domain" description="Response regulatory" evidence="5">
    <location>
        <begin position="3"/>
        <end position="117"/>
    </location>
</feature>
<dbReference type="PROSITE" id="PS50110">
    <property type="entry name" value="RESPONSE_REGULATORY"/>
    <property type="match status" value="1"/>
</dbReference>
<dbReference type="CDD" id="cd17535">
    <property type="entry name" value="REC_NarL-like"/>
    <property type="match status" value="1"/>
</dbReference>
<gene>
    <name evidence="6" type="ORF">C8N24_3337</name>
</gene>
<dbReference type="Gene3D" id="3.40.50.2300">
    <property type="match status" value="1"/>
</dbReference>
<dbReference type="AlphaFoldDB" id="A0A660LHL9"/>